<dbReference type="PANTHER" id="PTHR21047:SF2">
    <property type="entry name" value="THYMIDINE DIPHOSPHO-4-KETO-RHAMNOSE 3,5-EPIMERASE"/>
    <property type="match status" value="1"/>
</dbReference>
<dbReference type="InterPro" id="IPR014710">
    <property type="entry name" value="RmlC-like_jellyroll"/>
</dbReference>
<protein>
    <submittedName>
        <fullName evidence="2">dTDP-4-dehydrorhamnose 3,5-epimerase family protein</fullName>
    </submittedName>
</protein>
<evidence type="ECO:0000313" key="3">
    <source>
        <dbReference type="Proteomes" id="UP001440984"/>
    </source>
</evidence>
<dbReference type="SUPFAM" id="SSF51182">
    <property type="entry name" value="RmlC-like cupins"/>
    <property type="match status" value="1"/>
</dbReference>
<dbReference type="InterPro" id="IPR011051">
    <property type="entry name" value="RmlC_Cupin_sf"/>
</dbReference>
<comment type="caution">
    <text evidence="2">The sequence shown here is derived from an EMBL/GenBank/DDBJ whole genome shotgun (WGS) entry which is preliminary data.</text>
</comment>
<dbReference type="Proteomes" id="UP001440984">
    <property type="component" value="Unassembled WGS sequence"/>
</dbReference>
<dbReference type="RefSeq" id="WP_348948028.1">
    <property type="nucleotide sequence ID" value="NZ_JBDZYD010000002.1"/>
</dbReference>
<reference evidence="2 3" key="1">
    <citation type="submission" date="2024-05" db="EMBL/GenBank/DDBJ databases">
        <authorList>
            <person name="Zhao H."/>
            <person name="Xu Y."/>
            <person name="Lin S."/>
            <person name="Spain J.C."/>
            <person name="Zhou N.-Y."/>
        </authorList>
    </citation>
    <scope>NUCLEOTIDE SEQUENCE [LARGE SCALE GENOMIC DNA]</scope>
    <source>
        <strain evidence="2 3">NEAU-NG30</strain>
    </source>
</reference>
<comment type="similarity">
    <text evidence="1">Belongs to the dTDP-4-dehydrorhamnose 3,5-epimerase family.</text>
</comment>
<keyword evidence="3" id="KW-1185">Reference proteome</keyword>
<dbReference type="Gene3D" id="2.60.120.10">
    <property type="entry name" value="Jelly Rolls"/>
    <property type="match status" value="1"/>
</dbReference>
<dbReference type="EMBL" id="JBDZYD010000002">
    <property type="protein sequence ID" value="MEQ0558580.1"/>
    <property type="molecule type" value="Genomic_DNA"/>
</dbReference>
<name>A0ABV0L8F1_9PSEU</name>
<gene>
    <name evidence="2" type="ORF">ABJI51_05835</name>
</gene>
<sequence length="201" mass="21963">MIARELMIPGAFVFEPEVFPDHRGSFVSPMQASEFVKAVGHPPFFVGQVSHSVSRRGVVRGPHYTRTPPGVAKYVYSPWGKVLDVVVDIRLGSPTFGHWESVVLGSETQCAVYLPVGVAHMFVALTDESVMNYLLSSEYVPDNELALSPFDPELGLPVPDDITPVLSPRDRTAPTLAEAKSAGLLPHYETSMDIEAALCPW</sequence>
<dbReference type="Pfam" id="PF00908">
    <property type="entry name" value="dTDP_sugar_isom"/>
    <property type="match status" value="1"/>
</dbReference>
<dbReference type="CDD" id="cd00438">
    <property type="entry name" value="cupin_RmlC"/>
    <property type="match status" value="1"/>
</dbReference>
<organism evidence="2 3">
    <name type="scientific">Amycolatopsis melonis</name>
    <dbReference type="NCBI Taxonomy" id="3156488"/>
    <lineage>
        <taxon>Bacteria</taxon>
        <taxon>Bacillati</taxon>
        <taxon>Actinomycetota</taxon>
        <taxon>Actinomycetes</taxon>
        <taxon>Pseudonocardiales</taxon>
        <taxon>Pseudonocardiaceae</taxon>
        <taxon>Amycolatopsis</taxon>
    </lineage>
</organism>
<dbReference type="PANTHER" id="PTHR21047">
    <property type="entry name" value="DTDP-6-DEOXY-D-GLUCOSE-3,5 EPIMERASE"/>
    <property type="match status" value="1"/>
</dbReference>
<accession>A0ABV0L8F1</accession>
<proteinExistence type="inferred from homology"/>
<evidence type="ECO:0000313" key="2">
    <source>
        <dbReference type="EMBL" id="MEQ0558580.1"/>
    </source>
</evidence>
<dbReference type="InterPro" id="IPR000888">
    <property type="entry name" value="RmlC-like"/>
</dbReference>
<evidence type="ECO:0000256" key="1">
    <source>
        <dbReference type="ARBA" id="ARBA00010154"/>
    </source>
</evidence>